<comment type="caution">
    <text evidence="2">The sequence shown here is derived from an EMBL/GenBank/DDBJ whole genome shotgun (WGS) entry which is preliminary data.</text>
</comment>
<dbReference type="Proteomes" id="UP001149411">
    <property type="component" value="Unassembled WGS sequence"/>
</dbReference>
<name>A0A9Q4C4B3_9EURY</name>
<keyword evidence="3" id="KW-1185">Reference proteome</keyword>
<dbReference type="RefSeq" id="WP_266085930.1">
    <property type="nucleotide sequence ID" value="NZ_RKLV01000002.1"/>
</dbReference>
<accession>A0A9Q4C4B3</accession>
<protein>
    <submittedName>
        <fullName evidence="2">HNH endonuclease</fullName>
    </submittedName>
</protein>
<dbReference type="EMBL" id="RKLV01000002">
    <property type="protein sequence ID" value="MCX2818214.1"/>
    <property type="molecule type" value="Genomic_DNA"/>
</dbReference>
<evidence type="ECO:0000313" key="3">
    <source>
        <dbReference type="Proteomes" id="UP001149411"/>
    </source>
</evidence>
<feature type="compositionally biased region" description="Basic and acidic residues" evidence="1">
    <location>
        <begin position="185"/>
        <end position="209"/>
    </location>
</feature>
<reference evidence="2" key="1">
    <citation type="submission" date="2022-09" db="EMBL/GenBank/DDBJ databases">
        <title>Haloadaptaus new haloarchaeum isolated from saline soil.</title>
        <authorList>
            <person name="Duran-Viseras A."/>
            <person name="Sanchez-Porro C."/>
            <person name="Ventosa A."/>
        </authorList>
    </citation>
    <scope>NUCLEOTIDE SEQUENCE</scope>
    <source>
        <strain evidence="2">F3-133</strain>
    </source>
</reference>
<evidence type="ECO:0000313" key="2">
    <source>
        <dbReference type="EMBL" id="MCX2818214.1"/>
    </source>
</evidence>
<dbReference type="AlphaFoldDB" id="A0A9Q4C4B3"/>
<dbReference type="CDD" id="cd00085">
    <property type="entry name" value="HNHc"/>
    <property type="match status" value="1"/>
</dbReference>
<organism evidence="2 3">
    <name type="scientific">Halorutilus salinus</name>
    <dbReference type="NCBI Taxonomy" id="2487751"/>
    <lineage>
        <taxon>Archaea</taxon>
        <taxon>Methanobacteriati</taxon>
        <taxon>Methanobacteriota</taxon>
        <taxon>Stenosarchaea group</taxon>
        <taxon>Halobacteria</taxon>
        <taxon>Halorutilales</taxon>
        <taxon>Halorutilaceae</taxon>
        <taxon>Halorutilus</taxon>
    </lineage>
</organism>
<keyword evidence="2" id="KW-0378">Hydrolase</keyword>
<dbReference type="InterPro" id="IPR003615">
    <property type="entry name" value="HNH_nuc"/>
</dbReference>
<proteinExistence type="predicted"/>
<gene>
    <name evidence="2" type="ORF">EGH25_02465</name>
</gene>
<keyword evidence="2" id="KW-0540">Nuclease</keyword>
<dbReference type="GO" id="GO:0004519">
    <property type="term" value="F:endonuclease activity"/>
    <property type="evidence" value="ECO:0007669"/>
    <property type="project" value="UniProtKB-KW"/>
</dbReference>
<feature type="region of interest" description="Disordered" evidence="1">
    <location>
        <begin position="185"/>
        <end position="216"/>
    </location>
</feature>
<evidence type="ECO:0000256" key="1">
    <source>
        <dbReference type="SAM" id="MobiDB-lite"/>
    </source>
</evidence>
<sequence>MRSEIQTVLRDTPVVCMEISVEERLKMCDALWSDKDSGEEPSSYEWLSEPDEVRDKILEKVRPTEDAGSIRLELENRELALLRDVLRKSGYRRVREEIIKIARPIEDMSGQTQIDASVRKDVLENKGGACVGCGMTKREHIDKHDCRLLLYHVVDYCRFNRQEDANRLDNLIPLCRDCNEAIEGTEKEDSKKGENNHESENKGTADRLLARRFNGS</sequence>
<keyword evidence="2" id="KW-0255">Endonuclease</keyword>